<evidence type="ECO:0000259" key="5">
    <source>
        <dbReference type="Pfam" id="PF10392"/>
    </source>
</evidence>
<keyword evidence="3" id="KW-0333">Golgi apparatus</keyword>
<dbReference type="STRING" id="112090.W4FC98"/>
<evidence type="ECO:0000259" key="6">
    <source>
        <dbReference type="Pfam" id="PF20649"/>
    </source>
</evidence>
<dbReference type="EMBL" id="KI913308">
    <property type="protein sequence ID" value="ETV64456.1"/>
    <property type="molecule type" value="Genomic_DNA"/>
</dbReference>
<evidence type="ECO:0000256" key="2">
    <source>
        <dbReference type="ARBA" id="ARBA00020974"/>
    </source>
</evidence>
<dbReference type="InterPro" id="IPR019465">
    <property type="entry name" value="Cog5"/>
</dbReference>
<dbReference type="GO" id="GO:0006891">
    <property type="term" value="P:intra-Golgi vesicle-mediated transport"/>
    <property type="evidence" value="ECO:0007669"/>
    <property type="project" value="InterPro"/>
</dbReference>
<proteinExistence type="predicted"/>
<name>W4FC98_APHAT</name>
<dbReference type="GO" id="GO:0017119">
    <property type="term" value="C:Golgi transport complex"/>
    <property type="evidence" value="ECO:0007669"/>
    <property type="project" value="InterPro"/>
</dbReference>
<dbReference type="VEuPathDB" id="FungiDB:H257_18662"/>
<protein>
    <recommendedName>
        <fullName evidence="2">Conserved oligomeric Golgi complex subunit 5</fullName>
    </recommendedName>
</protein>
<organism evidence="7">
    <name type="scientific">Aphanomyces astaci</name>
    <name type="common">Crayfish plague agent</name>
    <dbReference type="NCBI Taxonomy" id="112090"/>
    <lineage>
        <taxon>Eukaryota</taxon>
        <taxon>Sar</taxon>
        <taxon>Stramenopiles</taxon>
        <taxon>Oomycota</taxon>
        <taxon>Saprolegniomycetes</taxon>
        <taxon>Saprolegniales</taxon>
        <taxon>Verrucalvaceae</taxon>
        <taxon>Aphanomyces</taxon>
    </lineage>
</organism>
<dbReference type="Pfam" id="PF20649">
    <property type="entry name" value="COG5_C"/>
    <property type="match status" value="1"/>
</dbReference>
<dbReference type="Pfam" id="PF10392">
    <property type="entry name" value="COG5_N"/>
    <property type="match status" value="1"/>
</dbReference>
<evidence type="ECO:0000256" key="1">
    <source>
        <dbReference type="ARBA" id="ARBA00004395"/>
    </source>
</evidence>
<accession>W4FC98</accession>
<evidence type="ECO:0000313" key="7">
    <source>
        <dbReference type="EMBL" id="ETV64456.1"/>
    </source>
</evidence>
<comment type="subcellular location">
    <subcellularLocation>
        <location evidence="1">Golgi apparatus membrane</location>
        <topology evidence="1">Peripheral membrane protein</topology>
    </subcellularLocation>
</comment>
<reference evidence="7" key="1">
    <citation type="submission" date="2013-12" db="EMBL/GenBank/DDBJ databases">
        <title>The Genome Sequence of Aphanomyces astaci APO3.</title>
        <authorList>
            <consortium name="The Broad Institute Genomics Platform"/>
            <person name="Russ C."/>
            <person name="Tyler B."/>
            <person name="van West P."/>
            <person name="Dieguez-Uribeondo J."/>
            <person name="Young S.K."/>
            <person name="Zeng Q."/>
            <person name="Gargeya S."/>
            <person name="Fitzgerald M."/>
            <person name="Abouelleil A."/>
            <person name="Alvarado L."/>
            <person name="Chapman S.B."/>
            <person name="Gainer-Dewar J."/>
            <person name="Goldberg J."/>
            <person name="Griggs A."/>
            <person name="Gujja S."/>
            <person name="Hansen M."/>
            <person name="Howarth C."/>
            <person name="Imamovic A."/>
            <person name="Ireland A."/>
            <person name="Larimer J."/>
            <person name="McCowan C."/>
            <person name="Murphy C."/>
            <person name="Pearson M."/>
            <person name="Poon T.W."/>
            <person name="Priest M."/>
            <person name="Roberts A."/>
            <person name="Saif S."/>
            <person name="Shea T."/>
            <person name="Sykes S."/>
            <person name="Wortman J."/>
            <person name="Nusbaum C."/>
            <person name="Birren B."/>
        </authorList>
    </citation>
    <scope>NUCLEOTIDE SEQUENCE [LARGE SCALE GENOMIC DNA]</scope>
    <source>
        <strain evidence="7">APO3</strain>
    </source>
</reference>
<evidence type="ECO:0000256" key="3">
    <source>
        <dbReference type="ARBA" id="ARBA00023034"/>
    </source>
</evidence>
<feature type="domain" description="Conserved oligomeric Golgi complex subunit 5 N-terminal" evidence="5">
    <location>
        <begin position="26"/>
        <end position="144"/>
    </location>
</feature>
<keyword evidence="4" id="KW-0472">Membrane</keyword>
<feature type="domain" description="Conserved oligomeric Golgi complex subunit 5 helical" evidence="6">
    <location>
        <begin position="190"/>
        <end position="382"/>
    </location>
</feature>
<dbReference type="OrthoDB" id="18786at2759"/>
<dbReference type="InterPro" id="IPR048485">
    <property type="entry name" value="COG5_helical"/>
</dbReference>
<sequence length="833" mass="90728">MDDVVTMLQADDQLRVFLTPDGVDIAAIASGIISQDATNSTTSSASEDFSHKLTVAMKLIDDSIEGYISVSHKDLLGQVGSVDGLKAKVTRLHTDVHDVQAAIQRMDMDIHKAHRGLQRTVRQLRNVDLCSAVLQRVLRFQSLIDTLQQLHLPPHPTSTCSSTDVAGTYSAASLALREAELLVADEHAAFQSLAVISPALPLLRTWRSDLTKHMKALLRLGMVAVDQVAIGSALQILYQLGPSTLSEHVQAAVNAALEDVEAKCSQSLQEGSFDESKLKADVWAALQTVLSTLSSHALQVWNLQRVLLKSSTAPLTTSSDAKSKPSEPPMTYLSLVLSPDEPTLFATFWDISCALVRDLLTQTLEYKASVVAAIVGYYPKLRVEAQEVVATLHTTSARLSLDTLVVCGSEAERDQLVDTALAPLLDAYQTRSFTRLASPIHLMFPQSSNYHASPPSRSDMTTLLKIMAHELDVAGSDAAFRAAILVGVRRSVELFCKSVRGMAHPSLSLPPTAQRTPAQAHNVGLVGICVQLQDALQEWPELETARDAVHALSVRLLGQYLTVLAVKLESILAAMHLETYADHPSSSAMVGSRFMVEFASVFHVMETEHLARLGLDPMTSVCRRTCVGELSTRLLSHATRQLALVRPLTEAGKCRLASDMAQLEMVLGNSLELSGLALEEFKAFRHLLFVDTANVTRDGRLDKVRPSNVCHHLLSRGPAGLQAPWQAKGWTIPTYVAWMETQAGLAQYSPVVMPADMPLGVACWKDRALAMAAEDVIWKEIHACLDAYAQRSSARGNRDVDALYDVLMDAGPSLLAGYEVATKAYLYPSKSRE</sequence>
<dbReference type="GO" id="GO:0000139">
    <property type="term" value="C:Golgi membrane"/>
    <property type="evidence" value="ECO:0007669"/>
    <property type="project" value="UniProtKB-SubCell"/>
</dbReference>
<gene>
    <name evidence="7" type="ORF">H257_18662</name>
</gene>
<dbReference type="RefSeq" id="XP_009846058.1">
    <property type="nucleotide sequence ID" value="XM_009847756.1"/>
</dbReference>
<dbReference type="InterPro" id="IPR049176">
    <property type="entry name" value="COG5_N"/>
</dbReference>
<dbReference type="PANTHER" id="PTHR13228">
    <property type="entry name" value="CONSERVED OLIGOMERIC GOLGI COMPLEX COMPONENT 5"/>
    <property type="match status" value="1"/>
</dbReference>
<dbReference type="GeneID" id="20820658"/>
<dbReference type="PANTHER" id="PTHR13228:SF3">
    <property type="entry name" value="CONSERVED OLIGOMERIC GOLGI COMPLEX SUBUNIT 5"/>
    <property type="match status" value="1"/>
</dbReference>
<evidence type="ECO:0000256" key="4">
    <source>
        <dbReference type="ARBA" id="ARBA00023136"/>
    </source>
</evidence>
<dbReference type="AlphaFoldDB" id="W4FC98"/>